<dbReference type="Proteomes" id="UP000309584">
    <property type="component" value="Unassembled WGS sequence"/>
</dbReference>
<keyword evidence="4" id="KW-1185">Reference proteome</keyword>
<name>A0ABY2TM87_9BACT</name>
<comment type="caution">
    <text evidence="3">The sequence shown here is derived from an EMBL/GenBank/DDBJ whole genome shotgun (WGS) entry which is preliminary data.</text>
</comment>
<evidence type="ECO:0000313" key="4">
    <source>
        <dbReference type="Proteomes" id="UP000309584"/>
    </source>
</evidence>
<evidence type="ECO:0000256" key="2">
    <source>
        <dbReference type="SAM" id="SignalP"/>
    </source>
</evidence>
<sequence length="294" mass="33454">MKKYFFIFIFLFLSACSNTSSTFVNVSMPNFKPQTPIKTESIDSGITIALEPINIEQNNNYSDYFENSVLKIRIEKEIELLKENLEEQMATVAKLKGYKIVNSNPDYTLKSLISIYIEEQNPQKSDSFVSGDYVKSNLGIQFQGKINFIDAHNPQNSTDLTSNTKLNSLIALTYPIKNDDGINMFKTTISTVPTQLNKGLERPAFEIDRSFIAFYKNTLNTLYNNLPKAIDIAQSSNNPEKFNSFDNNSSFEENPLQQSNHTFKNIPNDNSNVKKENDINNNTNKNQDGVIIFE</sequence>
<evidence type="ECO:0008006" key="5">
    <source>
        <dbReference type="Google" id="ProtNLM"/>
    </source>
</evidence>
<feature type="chain" id="PRO_5045817475" description="Lipoprotein" evidence="2">
    <location>
        <begin position="23"/>
        <end position="294"/>
    </location>
</feature>
<evidence type="ECO:0000313" key="3">
    <source>
        <dbReference type="EMBL" id="TKX34535.1"/>
    </source>
</evidence>
<reference evidence="3 4" key="1">
    <citation type="submission" date="2018-05" db="EMBL/GenBank/DDBJ databases">
        <title>Novel Campyloabacter and Helicobacter Species and Strains.</title>
        <authorList>
            <person name="Mannion A.J."/>
            <person name="Shen Z."/>
            <person name="Fox J.G."/>
        </authorList>
    </citation>
    <scope>NUCLEOTIDE SEQUENCE [LARGE SCALE GENOMIC DNA]</scope>
    <source>
        <strain evidence="4">MIT10-5678</strain>
    </source>
</reference>
<feature type="signal peptide" evidence="2">
    <location>
        <begin position="1"/>
        <end position="22"/>
    </location>
</feature>
<feature type="compositionally biased region" description="Low complexity" evidence="1">
    <location>
        <begin position="241"/>
        <end position="254"/>
    </location>
</feature>
<dbReference type="EMBL" id="NXLY01000002">
    <property type="protein sequence ID" value="TKX34535.1"/>
    <property type="molecule type" value="Genomic_DNA"/>
</dbReference>
<protein>
    <recommendedName>
        <fullName evidence="5">Lipoprotein</fullName>
    </recommendedName>
</protein>
<feature type="compositionally biased region" description="Polar residues" evidence="1">
    <location>
        <begin position="255"/>
        <end position="269"/>
    </location>
</feature>
<feature type="region of interest" description="Disordered" evidence="1">
    <location>
        <begin position="241"/>
        <end position="294"/>
    </location>
</feature>
<dbReference type="PROSITE" id="PS51257">
    <property type="entry name" value="PROKAR_LIPOPROTEIN"/>
    <property type="match status" value="1"/>
</dbReference>
<evidence type="ECO:0000256" key="1">
    <source>
        <dbReference type="SAM" id="MobiDB-lite"/>
    </source>
</evidence>
<accession>A0ABY2TM87</accession>
<dbReference type="RefSeq" id="WP_137623217.1">
    <property type="nucleotide sequence ID" value="NZ_NXLY01000002.1"/>
</dbReference>
<proteinExistence type="predicted"/>
<keyword evidence="2" id="KW-0732">Signal</keyword>
<organism evidence="3 4">
    <name type="scientific">Campylobacter taeniopygiae</name>
    <dbReference type="NCBI Taxonomy" id="2510188"/>
    <lineage>
        <taxon>Bacteria</taxon>
        <taxon>Pseudomonadati</taxon>
        <taxon>Campylobacterota</taxon>
        <taxon>Epsilonproteobacteria</taxon>
        <taxon>Campylobacterales</taxon>
        <taxon>Campylobacteraceae</taxon>
        <taxon>Campylobacter</taxon>
    </lineage>
</organism>
<gene>
    <name evidence="3" type="ORF">CQA75_01100</name>
</gene>